<keyword evidence="3" id="KW-0732">Signal</keyword>
<dbReference type="GO" id="GO:0005509">
    <property type="term" value="F:calcium ion binding"/>
    <property type="evidence" value="ECO:0007669"/>
    <property type="project" value="InterPro"/>
</dbReference>
<dbReference type="Gene3D" id="3.80.10.10">
    <property type="entry name" value="Ribonuclease Inhibitor"/>
    <property type="match status" value="1"/>
</dbReference>
<feature type="domain" description="PKD" evidence="6">
    <location>
        <begin position="5950"/>
        <end position="6003"/>
    </location>
</feature>
<feature type="domain" description="PKD" evidence="6">
    <location>
        <begin position="6045"/>
        <end position="6105"/>
    </location>
</feature>
<evidence type="ECO:0000313" key="7">
    <source>
        <dbReference type="EMBL" id="TWT48391.1"/>
    </source>
</evidence>
<feature type="region of interest" description="Disordered" evidence="5">
    <location>
        <begin position="1"/>
        <end position="41"/>
    </location>
</feature>
<feature type="compositionally biased region" description="Basic and acidic residues" evidence="5">
    <location>
        <begin position="2021"/>
        <end position="2034"/>
    </location>
</feature>
<accession>A0A5C5WEA0</accession>
<dbReference type="EMBL" id="SJPH01000001">
    <property type="protein sequence ID" value="TWT48391.1"/>
    <property type="molecule type" value="Genomic_DNA"/>
</dbReference>
<dbReference type="InterPro" id="IPR022409">
    <property type="entry name" value="PKD/Chitinase_dom"/>
</dbReference>
<sequence length="6319" mass="651351">MTKWRSRLFPPGKKAHRSRGRRPGDGSQPGGSSGGPRGRAPEHLESRLLLTSTPLSAADAEALRFGLAKLEPLGERLDQSAPLAADIGVLGVSLADAADLGAFLGQQIAAPLVTRLDTAPQTTADELVAALNTAFAASTDWNITATGGAAASATAVGADIELGVSITATRDVPIEIDLKRVAGGGLGDDFAPIADTLPVTLSLDFTLGLDGDAVTPEEAFFFRLTSAPRVEAGDTGASDAVTQIGVLGVDVDGQAVIDLDVSLPIIDPTPGVAGFTGGELEVAAVSAQIASQSVAGLWGISPSAGATPASSVSQVSAGSVAYQETSALGGGGAVLQYSSFTSIAPFTRVGAADLLTGFDALANWIGAYGDANETDADVLFVQDTTVGELLDLRAAVAPGLVDPVADLVNAGDVAPTVQQIAAALPMAASPRFNPADQSLTFDVNFGVSQSPVTRELNLGADGLDVGPIQRLQLAGATHATVTPTASASLELNLPLKTPGAGFSLSGGDTLDSLGTAGINRVVGVLATTDAPLGALPADLTLNVALNGAGGPQAAQVTLLAADTDAETGPEQLRGLLNVALFEAGLAITADSRGDLLELRADDPAVRSITVTGGESLGFAQAQTGNLPELEFTLGDGQRFAIDLDPLDTVNDLLGAIAAGRAASVSATINSGGGVTVTDLTGGPGDLTIRRLNGSTALFDLGLIPEQTATEDDPESAPPVTQIVGRPLFGETLGDLITVSAATVTVGAQLTASGVDATALAGLADVTVTGGSLGFLTRTTISLPDGTTINELNLGLSDLTTLDPALSETGSLTLDLPVDLTTPIAGVSLGSAARVQLTVPDLMATADLGDLQPSLNADAAALRPLMALASADVDALLSEVSEFVAGLSAEDALSREVAGLGVSPLQLTDLAGRFAEAVEAFQTASAAAPVSLQSLQGALQAAFATTASPTPPISASLAGDRVEIDLDLGQWLSEASTQQLDLDISPLGVPSAPRLQPAGASAPADPLSLTSTASVHLVIGIDGATATPTLYIDDSSTVQLGLAGGGSGIEGAVPLGPVTATLSPSATYRIDADGAGPSAAPAVYSVSLAGPGARHDLTASAPTFTVGVSATGAASATIALDFPETADGDVLLNQTNLASALATGDFTASAVSAAAINGAIAQIDFTDDLSALTMTLPGLLGRIGQGVDDQTLLINLPIVGTAAFDEAVFLGEITDRLADNFDASTDRSATQVRQDVFDALGPGGIGWLKDSTGDTLVTIDDVGLNVTANEARFDVLLGRDLPAGGLLDLSTDFDLGLPGLELELENALSRYAVGFELILGFGIDKTDGVYLDAGATRNDATRGVLPEMTIEIVAAPDFTAATGQLGITPYHVTTSGGTTPRTLDATQLTAFFDVDFTPTAGRTDDRLVARSSGPLTPGQLVDITLSGDAGIEFYVQAFPGESRFPGMRADFEASWNFAGGAPSAEVQAPTTIEYTNVEINTNDFFADLLGEDLAKINRDLEPFRDFLNVMVEPIPGLSAVMGNTSLVDIISLGGGGAFGVTINYLARFFQIIAAFPTSTDPVWQPLGSFTVDKSVAVPGQLIPDDDRLVESSSKLNVALFGKLPIAQKESQTSKLKASAAISGTGNLGNPSISFPLLGDDGNPFNDDTDSTPVGAFDLLLGQNTDVWKLQIPSLSLKLGLGGTFRVPPVFVTLAGTLKFDVNLVLGYDTFGLALAQETGIDGFIDEGYFFDDRPNVQQTGSGLLNQFITELNGNRGTDKPELVLTPAIVVGGGVGLSKGLDVGVEAAIEFPFSFDLADPNGDGRVRFSESELAQQVAGSAFNISSAIDVVIRATIGPAKIPIVDYRTFETVIYDVDSQVTPRLATNNAGVLRLNMGPNAADREVGDTSDGDETFIVRRSGTGAVVVESFGFSQEYTGVSSIVADGGAGKDRILISPNLSLSVDLSGGAGDDELIAGAGPATLRGGDGDDRLVGGPSDDQLYGGAGKDTLLGEGGEDTLEGGVGEDLLLGGLGRDTLRGGDDRDVLRGGRGNDRLEGGQGDDTLEGEVGDDVLLGGIGSDTLIGGFGADILIGGADADTLRGESGSDELYGDFGPTGVTAEQAAIDGLTGAADQLFGGTGNDTLRGGDGPDLLWGEENNDTLFGDAGDDILRGGGASDSLFGGDGDDTLFSNIDASQRDNAAHTLDGGAGDDLLYGDTLADRIIGGDGDDTLFGFQGDDILIGGGGADRIEAGEGADVVWGGDESPLAVYPVVTAAPWLLPTNYNGTHDIVPDFVLAATLDGTLGDEADTLLGGPGQDVIFGGLGADDISGGPDADYIDAGAGADIAVSGDAGDDVVRGGSGADVVHGGTGVDLVYGDSGADQLYGDADNGTLTNRQTLFGGDGEDQLFAYAPESNFLGRGRLGDELHGGAGGDFLRGNVRDELFFGGGGKDVLLGDILAGPLYATNTQADTVGGNDTMFGQGGQDQLFGGGGADEMWGGADNDTLSGQAGIDTQYGGGGTDFFNLYTAEPETETINGHFGNSAPGDTPDDFQTDVLVVTGTAADDKILLSQSQAADKRLRIDYQSGADPNRIFFVDWLQEIDGVEFPTIEQFEIAGLAGADTLGFAQDTTLLPAAQFGDAALPTGADPLDISPLAGREDYVLVVNAGAGDDKLFGSIADDRLDGGRGSDVLFGLEGDDRLWGDTFDGSIADADTLYAGAGDDDLIGGQGTNHLFAWSFDPTLGSEFGVFEQNGVLRANSAGGAAAENTGLNRMLGGPRADELYGGTVLDFMYGNGGGDQLYRRDGSPFSSYGDALTGEDSREWLEYARDTDRVWYVGGSNANDKIDVNYVTEPGPLANRHLVTRQTENNGQFSFAASLQLDFAATDAQGNLVWDPQDTVFDFVGLRDAATPAERADLLENDPTIVTDLVDGLLPPEGDFVAIIIDALDGNDEITVGPTVQKTVFIDAGGGDDTVMIQAGTAILADRTESRTTRRISGVTGAEERVFVGRNDTPLAAFPLPPSATGATTATGLSIDSPEDVDYYELTVPFGPTTISALTGSIADDVTLRVYSADLLTDPNAAPLAEDVAAKQQATVTFEATIAEADYQGLVLADNPVQYLRFNAGNGARAVDASGNGNDGTLGAGATRLADSVQQQLGGSLQLDGTGVGVNLPSLGTPFNRYSAYTVEAWVQLDQLPTADATVYSHRFVAFGDLDLRITPDGRLVQDVVGGELPVIQSAAGAVAAGIDVWNHLAATYDAATGLAELYVNGQVVASETRSFSPEAPVGPGQLGASAGGQLLAGKLDEFAFYDKVLSAAAIENRFARGSADFADALVRLFVEIQTDRTPTNYELTVTTAGAGQAVDDYATRIDQQRRDVIVGGPGADRLMGGAGREWIFGGSGPDVLSGGLDRQADDLLLGGSGDDTFQIIPDFAAPLDNRPGTLAEGPGETVLPTRSDQFIGGEGDDQVLFLGGNQDRRGFEVPDYVALRYDANLFRYEFTSLVWDIAEQRFRTETIDNPANPAGNAEWEVYQQQYLLYTTIDVERQVISTRRGDDVVHADEGFQFLPINVSLTEQEKQNFPTWGLSLGDQEQGARLAELTIQGGAGVDFLFGGPYADTITGGPDDVDDDYIVGGPGDDELRGAAGNDTIFGNTPDSPALNFPWSGETVNVIGAVPSQEAYEYELAPPFEFVPPDTRPGIDLNDVSVASPGDFSESFELLAGEVYSADNLRSGPAGSRRILEIGDFDGDGFTDFVIDNGENADGVGTSMVLLRPGQLNDVATVNDWSEIVVQAYGEGPNGEQPLGVPGERFGDLNNDGIDDLVFVRSEDDDTVVTVVYGSDTELWPRNWTADLASQVTPGLVRELRFDGAQLQTDGVTVHTLQYDAVNTPDDLLITGQYAEGTAAADLIPGPLLTRSPVRTDTSGGTGKLLGRAIVHNGAGFLGHSIGPFDGGDGFNQPTNAALLRIDGTNFNALQVVQEDTGVDQDTDLFHTEFGDSVAIGSDTFFIGGLPGATNNARVFRIDSSNRVEWYAADVNNGFRLTDELIVLDGLLYGTIAGQLGSIGQGFTPFELNRPFGFPGGARDLTVVETGANDTVFYLTNDDRLARYTRAGGGDGTFNIVPLPTSALGTLTNLSDLIQYNGFLFFAGETSQVGRELWRYNPSSGQLTAIDLVADQFATGSDPGNFTLHDGRLFFSARSEDEAGKRGVELWRLDSPGSAPVLAADINPGQSSSNPTRMLSTSEGLFFALDSGNASLDADLWRWQDGQVNRIGLTSGASLDVIPQFELDGTLYFSADDGLGRHGLWTLELDSQLGYILSGADIASLSSTTGGTVDVTQSLARFTSTDTSSSANSRLRVSVPGDLSGDGLDEVSFGPTVRAGQRVYEDQRVISEIEVSLEPGSGDYQVSITVGSITESFTFDPDGPGLDDAFDRINFLNDLIDASPLGNTVDAGEADNDDFDSLRFETNLSRYQRPFIFVSDNDDFSAENAIRSDGNGQLSDARFDLGSTNFQSFLIPSQRGVIPGGTMPGASEPAATRFAGNTIHLEPASFSFGPTVTAALGDINADGFDDYAVSLNGQVDVYLGSASLPSAPILAVTGISGVTQPSVTAGDFDNNGQVDLAIGDGAGTVWIIDAVASESGTQSLVTVAARRIDSGGPLSGGRGVVRLPGSPQIDFNRDGRDDLLARVVSAPRAQSITPNGAWVSGDLPAQWIGVSDNTNGPSGTYVYELTVDLTGFDPSTVSINGSWASDNGGEIRVNNGPSGVTNTATSFGSLDTFELTSGFTAGVNRLQFRVGNGGAGPTGLLVNSLTGTGTRTTGGQASIPGLFVTGRAAGVNRPDPHYRLIDAPASVGAVVGDPLAVGGNSFGEDHVLVVYGTPEAIPLPDAFDELGNRAIRGAGTFVSNPATGRPLVFTEADDPYLLGPSGERWFRFRTLGDGETGNAVRFVSAGDGTLSANDPTFTAELRDEGGRLLGSGLALDLRTLDAGDYYLRVTGAEGGAPFAIEIEAPFAGQRDETSDLPDRDAIYGEDGDDSLNGNQDLDAIYGGSGDDLFTAEAIEVRDAVSGRENPPTGELTTQVRPPIEDPLVSVASGLVGRIAAALGTPAATDFTESQLASITSIDLSGLFSSIPSATQLAGLDRLVNLQTLDFSDNEWDSDTIASLAFDPATGLGLSQLETLDLSRSGGAFEFFDGDSDVFTRFRRLRSLDLSGIDAYFPSGDGMPALEFLTYEITDVLNSGPNLLFREGDLVSFNFGVPFGVPFDEFEVLDPAGAVVDSGFGTGEVAFTAQDSGSHTLVISGFNFDTGETDSASFAIPVFDTPTVIDPIQPIAGVFEGDTLTASGGGGGVVTLQRNSAALADITLTDPSPADLANLSQRVSIIDPAGGVRDLTTGAINFDGADDLARLSGAGDLGQLSDQLTFSAWINPAGGAGLESLFGASSAGGTGWDVFVSDGSLGFGAFGVNALVSNANVTIGGWQHVAVTLANDNSVRFYVDGVEESVNTFGASNIITGATEFAIGRGYEGGMDEVRVYSRALTAEEIAAEAAFSPVDANTPNLVGYWPMNEGAGLLVADYSASAANGILEGAGQGSLPHWTSTVATPLASPSYTLPQDGGFAIRATVSDAIGPIASRTQTVIVGNAAPVTPSLAAPTGAVADDVLTFDASVTTDPSPADTFSLAWRGALQFDPDAVTAEGPEFSYRPATAGVHEVLLTATDNQGAASTRLVTFDVDPLATITFAAGEDAATGFVEGGELLLSSAASSPVDQGSSANGDSGAVRTYAWSVVRQGELTPLVTGTDAGFRFVPTDEGTYVLSLVVADTFDVGTEGERTFTSSVATRTIEVANAPATLVAPISRFATEGVATTLAVGLIEPGGGDPGLTYDWTVTDSSATQVLSTTTATPTLDYAFPDDGGYEMLVVARDAAAAQVTTVSWLVTVAGDAPTVAIGPLPALAEGDAAVFAGVFADTAGLGDGPYSIVWDYGDGSTPVTGTVTPPAHLYADSGSYVATLTVTDKDGLQGVATVDVSVANNAPTVTQAAAVPSAGESLVWNFNGQVTDFDGTLGGGADREPLAATIDLGDGTTLPLLLTPIADASPALATYQFAINHTYAAPGVYPVTITVSDDDGDVTTFALAADVDPIAGDYDRDRDVDDDDYTFWSNNFGATEGVGLQADGNGNGRVEIGDYNVWRDNRDAAIALSTGPQTDEAIGDAAAPLTVVTVVDQSLAPRPNDAAAVGEAEQEAFAGLAEAVPAAEVWPTSGATTGTTSSSATSSNTTASSAALAGAAADEALLLLDTATPDAEPAEPTDDEGVATDATDEAIAESRPERSPRRLLRSLLQRSRRT</sequence>
<protein>
    <submittedName>
        <fullName evidence="7">Bifunctional hemolysin/adenylate cyclase</fullName>
    </submittedName>
</protein>
<feature type="region of interest" description="Disordered" evidence="5">
    <location>
        <begin position="6270"/>
        <end position="6319"/>
    </location>
</feature>
<dbReference type="Gene3D" id="2.60.40.10">
    <property type="entry name" value="Immunoglobulins"/>
    <property type="match status" value="3"/>
</dbReference>
<feature type="domain" description="PKD" evidence="6">
    <location>
        <begin position="5852"/>
        <end position="5905"/>
    </location>
</feature>
<reference evidence="7 8" key="1">
    <citation type="submission" date="2019-02" db="EMBL/GenBank/DDBJ databases">
        <title>Deep-cultivation of Planctomycetes and their phenomic and genomic characterization uncovers novel biology.</title>
        <authorList>
            <person name="Wiegand S."/>
            <person name="Jogler M."/>
            <person name="Boedeker C."/>
            <person name="Pinto D."/>
            <person name="Vollmers J."/>
            <person name="Rivas-Marin E."/>
            <person name="Kohn T."/>
            <person name="Peeters S.H."/>
            <person name="Heuer A."/>
            <person name="Rast P."/>
            <person name="Oberbeckmann S."/>
            <person name="Bunk B."/>
            <person name="Jeske O."/>
            <person name="Meyerdierks A."/>
            <person name="Storesund J.E."/>
            <person name="Kallscheuer N."/>
            <person name="Luecker S."/>
            <person name="Lage O.M."/>
            <person name="Pohl T."/>
            <person name="Merkel B.J."/>
            <person name="Hornburger P."/>
            <person name="Mueller R.-W."/>
            <person name="Bruemmer F."/>
            <person name="Labrenz M."/>
            <person name="Spormann A.M."/>
            <person name="Op Den Camp H."/>
            <person name="Overmann J."/>
            <person name="Amann R."/>
            <person name="Jetten M.S.M."/>
            <person name="Mascher T."/>
            <person name="Medema M.H."/>
            <person name="Devos D.P."/>
            <person name="Kaster A.-K."/>
            <person name="Ovreas L."/>
            <person name="Rohde M."/>
            <person name="Galperin M.Y."/>
            <person name="Jogler C."/>
        </authorList>
    </citation>
    <scope>NUCLEOTIDE SEQUENCE [LARGE SCALE GENOMIC DNA]</scope>
    <source>
        <strain evidence="7 8">Pla111</strain>
    </source>
</reference>
<evidence type="ECO:0000259" key="6">
    <source>
        <dbReference type="PROSITE" id="PS50093"/>
    </source>
</evidence>
<dbReference type="SUPFAM" id="SSF50998">
    <property type="entry name" value="Quinoprotein alcohol dehydrogenase-like"/>
    <property type="match status" value="1"/>
</dbReference>
<dbReference type="Gene3D" id="2.130.10.130">
    <property type="entry name" value="Integrin alpha, N-terminal"/>
    <property type="match status" value="1"/>
</dbReference>
<dbReference type="InterPro" id="IPR032675">
    <property type="entry name" value="LRR_dom_sf"/>
</dbReference>
<dbReference type="Pfam" id="PF00353">
    <property type="entry name" value="HemolysinCabind"/>
    <property type="match status" value="15"/>
</dbReference>
<evidence type="ECO:0000256" key="2">
    <source>
        <dbReference type="ARBA" id="ARBA00022525"/>
    </source>
</evidence>
<dbReference type="SUPFAM" id="SSF51120">
    <property type="entry name" value="beta-Roll"/>
    <property type="match status" value="10"/>
</dbReference>
<evidence type="ECO:0000256" key="3">
    <source>
        <dbReference type="ARBA" id="ARBA00022729"/>
    </source>
</evidence>
<dbReference type="InterPro" id="IPR013783">
    <property type="entry name" value="Ig-like_fold"/>
</dbReference>
<dbReference type="PROSITE" id="PS50093">
    <property type="entry name" value="PKD"/>
    <property type="match status" value="3"/>
</dbReference>
<dbReference type="CDD" id="cd00146">
    <property type="entry name" value="PKD"/>
    <property type="match status" value="2"/>
</dbReference>
<dbReference type="Pfam" id="PF13385">
    <property type="entry name" value="Laminin_G_3"/>
    <property type="match status" value="2"/>
</dbReference>
<dbReference type="InterPro" id="IPR035986">
    <property type="entry name" value="PKD_dom_sf"/>
</dbReference>
<gene>
    <name evidence="7" type="primary">cya_1</name>
    <name evidence="7" type="ORF">Pla111_01570</name>
</gene>
<feature type="compositionally biased region" description="Acidic residues" evidence="5">
    <location>
        <begin position="6277"/>
        <end position="6296"/>
    </location>
</feature>
<feature type="region of interest" description="Disordered" evidence="5">
    <location>
        <begin position="6229"/>
        <end position="6249"/>
    </location>
</feature>
<feature type="compositionally biased region" description="Low complexity" evidence="5">
    <location>
        <begin position="6310"/>
        <end position="6319"/>
    </location>
</feature>
<dbReference type="PROSITE" id="PS00330">
    <property type="entry name" value="HEMOLYSIN_CALCIUM"/>
    <property type="match status" value="5"/>
</dbReference>
<dbReference type="PANTHER" id="PTHR38340">
    <property type="entry name" value="S-LAYER PROTEIN"/>
    <property type="match status" value="1"/>
</dbReference>
<dbReference type="RefSeq" id="WP_146570427.1">
    <property type="nucleotide sequence ID" value="NZ_SJPH01000001.1"/>
</dbReference>
<dbReference type="InterPro" id="IPR013320">
    <property type="entry name" value="ConA-like_dom_sf"/>
</dbReference>
<feature type="compositionally biased region" description="Low complexity" evidence="5">
    <location>
        <begin position="6233"/>
        <end position="6249"/>
    </location>
</feature>
<dbReference type="InterPro" id="IPR000601">
    <property type="entry name" value="PKD_dom"/>
</dbReference>
<dbReference type="SUPFAM" id="SSF49899">
    <property type="entry name" value="Concanavalin A-like lectins/glucanases"/>
    <property type="match status" value="2"/>
</dbReference>
<dbReference type="InterPro" id="IPR028994">
    <property type="entry name" value="Integrin_alpha_N"/>
</dbReference>
<dbReference type="InterPro" id="IPR050557">
    <property type="entry name" value="RTX_toxin/Mannuronan_C5-epim"/>
</dbReference>
<dbReference type="InterPro" id="IPR011049">
    <property type="entry name" value="Serralysin-like_metalloprot_C"/>
</dbReference>
<dbReference type="OrthoDB" id="9757536at2"/>
<evidence type="ECO:0000256" key="5">
    <source>
        <dbReference type="SAM" id="MobiDB-lite"/>
    </source>
</evidence>
<dbReference type="Gene3D" id="2.60.120.200">
    <property type="match status" value="2"/>
</dbReference>
<organism evidence="7 8">
    <name type="scientific">Botrimarina hoheduenensis</name>
    <dbReference type="NCBI Taxonomy" id="2528000"/>
    <lineage>
        <taxon>Bacteria</taxon>
        <taxon>Pseudomonadati</taxon>
        <taxon>Planctomycetota</taxon>
        <taxon>Planctomycetia</taxon>
        <taxon>Pirellulales</taxon>
        <taxon>Lacipirellulaceae</taxon>
        <taxon>Botrimarina</taxon>
    </lineage>
</organism>
<dbReference type="SUPFAM" id="SSF69318">
    <property type="entry name" value="Integrin alpha N-terminal domain"/>
    <property type="match status" value="1"/>
</dbReference>
<dbReference type="InterPro" id="IPR001343">
    <property type="entry name" value="Hemolysn_Ca-bd"/>
</dbReference>
<feature type="region of interest" description="Disordered" evidence="5">
    <location>
        <begin position="2021"/>
        <end position="2044"/>
    </location>
</feature>
<dbReference type="Proteomes" id="UP000318995">
    <property type="component" value="Unassembled WGS sequence"/>
</dbReference>
<dbReference type="SMART" id="SM00560">
    <property type="entry name" value="LamGL"/>
    <property type="match status" value="2"/>
</dbReference>
<evidence type="ECO:0000256" key="4">
    <source>
        <dbReference type="ARBA" id="ARBA00023157"/>
    </source>
</evidence>
<keyword evidence="2" id="KW-0964">Secreted</keyword>
<dbReference type="Gene3D" id="2.60.120.260">
    <property type="entry name" value="Galactose-binding domain-like"/>
    <property type="match status" value="1"/>
</dbReference>
<dbReference type="SMART" id="SM00089">
    <property type="entry name" value="PKD"/>
    <property type="match status" value="4"/>
</dbReference>
<keyword evidence="4" id="KW-1015">Disulfide bond</keyword>
<name>A0A5C5WEA0_9BACT</name>
<dbReference type="PANTHER" id="PTHR38340:SF1">
    <property type="entry name" value="S-LAYER PROTEIN"/>
    <property type="match status" value="1"/>
</dbReference>
<evidence type="ECO:0000256" key="1">
    <source>
        <dbReference type="ARBA" id="ARBA00004613"/>
    </source>
</evidence>
<dbReference type="InterPro" id="IPR011047">
    <property type="entry name" value="Quinoprotein_ADH-like_sf"/>
</dbReference>
<proteinExistence type="predicted"/>
<dbReference type="InterPro" id="IPR018511">
    <property type="entry name" value="Hemolysin-typ_Ca-bd_CS"/>
</dbReference>
<dbReference type="SUPFAM" id="SSF49299">
    <property type="entry name" value="PKD domain"/>
    <property type="match status" value="3"/>
</dbReference>
<comment type="subcellular location">
    <subcellularLocation>
        <location evidence="1">Secreted</location>
    </subcellularLocation>
</comment>
<dbReference type="Pfam" id="PF18911">
    <property type="entry name" value="PKD_4"/>
    <property type="match status" value="2"/>
</dbReference>
<dbReference type="GO" id="GO:0005576">
    <property type="term" value="C:extracellular region"/>
    <property type="evidence" value="ECO:0007669"/>
    <property type="project" value="UniProtKB-SubCell"/>
</dbReference>
<dbReference type="PRINTS" id="PR00313">
    <property type="entry name" value="CABNDNGRPT"/>
</dbReference>
<dbReference type="SUPFAM" id="SSF52047">
    <property type="entry name" value="RNI-like"/>
    <property type="match status" value="1"/>
</dbReference>
<dbReference type="Gene3D" id="2.150.10.10">
    <property type="entry name" value="Serralysin-like metalloprotease, C-terminal"/>
    <property type="match status" value="8"/>
</dbReference>
<evidence type="ECO:0000313" key="8">
    <source>
        <dbReference type="Proteomes" id="UP000318995"/>
    </source>
</evidence>
<keyword evidence="8" id="KW-1185">Reference proteome</keyword>
<dbReference type="InterPro" id="IPR006558">
    <property type="entry name" value="LamG-like"/>
</dbReference>
<feature type="compositionally biased region" description="Gly residues" evidence="5">
    <location>
        <begin position="27"/>
        <end position="37"/>
    </location>
</feature>
<comment type="caution">
    <text evidence="7">The sequence shown here is derived from an EMBL/GenBank/DDBJ whole genome shotgun (WGS) entry which is preliminary data.</text>
</comment>